<feature type="compositionally biased region" description="Basic and acidic residues" evidence="1">
    <location>
        <begin position="1"/>
        <end position="20"/>
    </location>
</feature>
<feature type="region of interest" description="Disordered" evidence="1">
    <location>
        <begin position="435"/>
        <end position="456"/>
    </location>
</feature>
<evidence type="ECO:0000256" key="1">
    <source>
        <dbReference type="SAM" id="MobiDB-lite"/>
    </source>
</evidence>
<comment type="caution">
    <text evidence="2">The sequence shown here is derived from an EMBL/GenBank/DDBJ whole genome shotgun (WGS) entry which is preliminary data.</text>
</comment>
<feature type="region of interest" description="Disordered" evidence="1">
    <location>
        <begin position="218"/>
        <end position="257"/>
    </location>
</feature>
<reference evidence="2" key="1">
    <citation type="submission" date="2020-11" db="EMBL/GenBank/DDBJ databases">
        <title>Chlorella ohadii genome sequencing and assembly.</title>
        <authorList>
            <person name="Murik O."/>
            <person name="Treves H."/>
            <person name="Kedem I."/>
            <person name="Shotland Y."/>
            <person name="Kaplan A."/>
        </authorList>
    </citation>
    <scope>NUCLEOTIDE SEQUENCE</scope>
    <source>
        <strain evidence="2">1</strain>
    </source>
</reference>
<dbReference type="EMBL" id="JADXDR010000063">
    <property type="protein sequence ID" value="KAI7841465.1"/>
    <property type="molecule type" value="Genomic_DNA"/>
</dbReference>
<evidence type="ECO:0008006" key="4">
    <source>
        <dbReference type="Google" id="ProtNLM"/>
    </source>
</evidence>
<dbReference type="Proteomes" id="UP001205105">
    <property type="component" value="Unassembled WGS sequence"/>
</dbReference>
<name>A0AAD5DP87_9CHLO</name>
<evidence type="ECO:0000313" key="3">
    <source>
        <dbReference type="Proteomes" id="UP001205105"/>
    </source>
</evidence>
<organism evidence="2 3">
    <name type="scientific">Chlorella ohadii</name>
    <dbReference type="NCBI Taxonomy" id="2649997"/>
    <lineage>
        <taxon>Eukaryota</taxon>
        <taxon>Viridiplantae</taxon>
        <taxon>Chlorophyta</taxon>
        <taxon>core chlorophytes</taxon>
        <taxon>Trebouxiophyceae</taxon>
        <taxon>Chlorellales</taxon>
        <taxon>Chlorellaceae</taxon>
        <taxon>Chlorella clade</taxon>
        <taxon>Chlorella</taxon>
    </lineage>
</organism>
<keyword evidence="3" id="KW-1185">Reference proteome</keyword>
<proteinExistence type="predicted"/>
<feature type="compositionally biased region" description="Low complexity" evidence="1">
    <location>
        <begin position="218"/>
        <end position="248"/>
    </location>
</feature>
<dbReference type="AlphaFoldDB" id="A0AAD5DP87"/>
<accession>A0AAD5DP87</accession>
<evidence type="ECO:0000313" key="2">
    <source>
        <dbReference type="EMBL" id="KAI7841465.1"/>
    </source>
</evidence>
<protein>
    <recommendedName>
        <fullName evidence="4">BZIP domain-containing protein</fullName>
    </recommendedName>
</protein>
<dbReference type="CDD" id="cd14686">
    <property type="entry name" value="bZIP"/>
    <property type="match status" value="1"/>
</dbReference>
<feature type="region of interest" description="Disordered" evidence="1">
    <location>
        <begin position="1"/>
        <end position="34"/>
    </location>
</feature>
<gene>
    <name evidence="2" type="ORF">COHA_004860</name>
</gene>
<sequence>MASKTKCPELARQQKREANARHRARKKAQQAQTEWAVAATAAELERERGRTAELQQEQEALHKMSAYQEEAVQLLGFAALAEQLEGELTLYPAGTASTAAAAAGPVGGLPAVAGSRGGPNSSQAALAAATAAPACINPAAVAAMLSGSGGNPFGCSSLAQGAVAAAAAAPSDALDLDAALAELDDADLALLVQQVQGGSGEDWMDGLQWLEEPLPVQRPPQAAQPQAAQPPLQPVQRPAPQQQPMSKQRQQEEAEDALVRELTQEPPVAVFWDQYPLQPPSWLLRVAARAIRLSPNSLLEHNARRFLQKLEDSMQRWEACPGSRRQIEHLIAARMADRQYCMQQLVQHRPADLLTQYMEANLSAHQLSQGALLRALTPIQMARVVLASSPFLPDLAQIGPWLFASGTAAAATLRDGPSSLAASGVGCRTTPAGQCHGGTGAAPAGTDSDSAADDTTDDVALPVGFADVLLEERLQAIDGRPARKLPGADMGCASCRSGGRGQDPAHLFAAAVSMSLSGRR</sequence>